<evidence type="ECO:0000313" key="2">
    <source>
        <dbReference type="Proteomes" id="UP000036334"/>
    </source>
</evidence>
<dbReference type="RefSeq" id="WP_047316164.1">
    <property type="nucleotide sequence ID" value="NZ_LDPQ01000022.1"/>
</dbReference>
<gene>
    <name evidence="1" type="ORF">ABH38_02545</name>
</gene>
<dbReference type="EMBL" id="LDPR01000002">
    <property type="protein sequence ID" value="KLO38342.1"/>
    <property type="molecule type" value="Genomic_DNA"/>
</dbReference>
<proteinExistence type="predicted"/>
<evidence type="ECO:0000313" key="1">
    <source>
        <dbReference type="EMBL" id="KLO38342.1"/>
    </source>
</evidence>
<protein>
    <submittedName>
        <fullName evidence="1">Uncharacterized protein</fullName>
    </submittedName>
</protein>
<organism evidence="1 2">
    <name type="scientific">Mycobacterium haemophilum</name>
    <dbReference type="NCBI Taxonomy" id="29311"/>
    <lineage>
        <taxon>Bacteria</taxon>
        <taxon>Bacillati</taxon>
        <taxon>Actinomycetota</taxon>
        <taxon>Actinomycetes</taxon>
        <taxon>Mycobacteriales</taxon>
        <taxon>Mycobacteriaceae</taxon>
        <taxon>Mycobacterium</taxon>
    </lineage>
</organism>
<dbReference type="AlphaFoldDB" id="A0A0I9TFW8"/>
<reference evidence="1 2" key="1">
    <citation type="submission" date="2015-05" db="EMBL/GenBank/DDBJ databases">
        <title>Genome sequence of Mycobacterium haemophilum.</title>
        <authorList>
            <person name="Greninger A.L."/>
            <person name="Cunningham G."/>
            <person name="Miller S."/>
        </authorList>
    </citation>
    <scope>NUCLEOTIDE SEQUENCE [LARGE SCALE GENOMIC DNA]</scope>
    <source>
        <strain evidence="2">UC1</strain>
    </source>
</reference>
<keyword evidence="2" id="KW-1185">Reference proteome</keyword>
<dbReference type="Proteomes" id="UP000036334">
    <property type="component" value="Unassembled WGS sequence"/>
</dbReference>
<comment type="caution">
    <text evidence="1">The sequence shown here is derived from an EMBL/GenBank/DDBJ whole genome shotgun (WGS) entry which is preliminary data.</text>
</comment>
<accession>A0A0I9TFW8</accession>
<sequence>MSSKAAINPAQATPAAVITHSLVRIQGTQEGDLTVFHACTPTARMTMTWGGILMTFWSAQAAQSVLEAFAAARPLLAPLLRRIPPPPTPALEPFAAQTIALDWTRRASYAVLARDELARDRRRQLNWIDIHCGPCTWQILDQDGYHSAVDLLRRAHSTAVHVFTDGPRFSADPTLDDYRPMPE</sequence>
<dbReference type="PATRIC" id="fig|29311.18.peg.2235"/>
<name>A0A0I9TFW8_9MYCO</name>
<dbReference type="OrthoDB" id="4457510at2"/>